<proteinExistence type="predicted"/>
<keyword evidence="1" id="KW-0812">Transmembrane</keyword>
<evidence type="ECO:0000313" key="3">
    <source>
        <dbReference type="Proteomes" id="UP000178114"/>
    </source>
</evidence>
<evidence type="ECO:0000313" key="2">
    <source>
        <dbReference type="EMBL" id="OGF81226.1"/>
    </source>
</evidence>
<reference evidence="2 3" key="1">
    <citation type="journal article" date="2016" name="Nat. Commun.">
        <title>Thousands of microbial genomes shed light on interconnected biogeochemical processes in an aquifer system.</title>
        <authorList>
            <person name="Anantharaman K."/>
            <person name="Brown C.T."/>
            <person name="Hug L.A."/>
            <person name="Sharon I."/>
            <person name="Castelle C.J."/>
            <person name="Probst A.J."/>
            <person name="Thomas B.C."/>
            <person name="Singh A."/>
            <person name="Wilkins M.J."/>
            <person name="Karaoz U."/>
            <person name="Brodie E.L."/>
            <person name="Williams K.H."/>
            <person name="Hubbard S.S."/>
            <person name="Banfield J.F."/>
        </authorList>
    </citation>
    <scope>NUCLEOTIDE SEQUENCE [LARGE SCALE GENOMIC DNA]</scope>
</reference>
<organism evidence="2 3">
    <name type="scientific">Candidatus Giovannonibacteria bacterium RIFCSPLOWO2_01_FULL_45_34</name>
    <dbReference type="NCBI Taxonomy" id="1798351"/>
    <lineage>
        <taxon>Bacteria</taxon>
        <taxon>Candidatus Giovannoniibacteriota</taxon>
    </lineage>
</organism>
<gene>
    <name evidence="2" type="ORF">A2930_02060</name>
</gene>
<sequence>MKLVSIAIILVSYFLLKKFFGEPAGALGVFGFALAFGLCSMFAFFVGNQSNGGHPDVNLKRLFSAFLLVVATVVFAPLLSLFFGTVGPIHYFSMAIIGLAPVLAFYDFF</sequence>
<feature type="transmembrane region" description="Helical" evidence="1">
    <location>
        <begin position="26"/>
        <end position="47"/>
    </location>
</feature>
<comment type="caution">
    <text evidence="2">The sequence shown here is derived from an EMBL/GenBank/DDBJ whole genome shotgun (WGS) entry which is preliminary data.</text>
</comment>
<dbReference type="AlphaFoldDB" id="A0A1F5X001"/>
<feature type="transmembrane region" description="Helical" evidence="1">
    <location>
        <begin position="59"/>
        <end position="83"/>
    </location>
</feature>
<dbReference type="EMBL" id="MFID01000014">
    <property type="protein sequence ID" value="OGF81226.1"/>
    <property type="molecule type" value="Genomic_DNA"/>
</dbReference>
<protein>
    <submittedName>
        <fullName evidence="2">Uncharacterized protein</fullName>
    </submittedName>
</protein>
<dbReference type="Proteomes" id="UP000178114">
    <property type="component" value="Unassembled WGS sequence"/>
</dbReference>
<feature type="transmembrane region" description="Helical" evidence="1">
    <location>
        <begin position="89"/>
        <end position="108"/>
    </location>
</feature>
<keyword evidence="1" id="KW-0472">Membrane</keyword>
<name>A0A1F5X001_9BACT</name>
<evidence type="ECO:0000256" key="1">
    <source>
        <dbReference type="SAM" id="Phobius"/>
    </source>
</evidence>
<keyword evidence="1" id="KW-1133">Transmembrane helix</keyword>
<dbReference type="STRING" id="1798351.A2930_02060"/>
<accession>A0A1F5X001</accession>